<evidence type="ECO:0000313" key="1">
    <source>
        <dbReference type="EMBL" id="MBG9388448.1"/>
    </source>
</evidence>
<keyword evidence="2" id="KW-1185">Reference proteome</keyword>
<accession>A0A931H4R7</accession>
<dbReference type="Pfam" id="PF13753">
    <property type="entry name" value="SWM_repeat"/>
    <property type="match status" value="4"/>
</dbReference>
<dbReference type="RefSeq" id="WP_196986309.1">
    <property type="nucleotide sequence ID" value="NZ_JADWYS010000001.1"/>
</dbReference>
<dbReference type="InterPro" id="IPR028059">
    <property type="entry name" value="SWM_rpt"/>
</dbReference>
<reference evidence="1" key="1">
    <citation type="submission" date="2020-11" db="EMBL/GenBank/DDBJ databases">
        <title>Bacterial whole genome sequence for Caenimonas sp. DR4.4.</title>
        <authorList>
            <person name="Le V."/>
            <person name="Ko S.-R."/>
            <person name="Ahn C.-Y."/>
            <person name="Oh H.-M."/>
        </authorList>
    </citation>
    <scope>NUCLEOTIDE SEQUENCE</scope>
    <source>
        <strain evidence="1">DR4.4</strain>
    </source>
</reference>
<dbReference type="AlphaFoldDB" id="A0A931H4R7"/>
<name>A0A931H4R7_9BURK</name>
<gene>
    <name evidence="1" type="ORF">I5803_10480</name>
</gene>
<sequence>MATTSQEIVLELVTGMFGAAPGKSFLDPLVLQLNARGELQLAIDLGQSTYFRTLYPTDQGGYAFANAFLSKFIPGFTVNEPAHLWALNWMADRIDHGVPAGQVVLEALQALENVPADNPTWGATLAQWKHWTDIAREFSVNDALSGSSLEQLQDALHAPVFQGADVDGATLVLHYADLNGLDAVNGPVAANFAVTVKGAARAVQTVAVDSAAHTVTLTLAKAVLFGDAVTVAYTDPTAADDAKAIQDSVGNDAASLAATAVTNNTVEVPDTTGPEFVSANIDGNVLVMTYDDAGQLDVEHPPLVGAFTVKVDGVAVAISEVQVNPPANEVILLLAAPVTDAQEVTIAYHDPSNADDAAALQDTLGNDAPTLAATDVDNITVDTTAPVFDEATIVGDTLVLSYIEKHALDADGAPLPTAFAVNVGGSAVAVDSLHVDAADGTVTLTLASAAEFGDAVTVAYTDPTGGNDRHALQDVAGNDAATLPATAVTNDTPDTAKPVFASASVNGATLVMTYTDATNLDGVGSHAPLPGFFAVKVAGVVDLVTAVSVNAAAKTVSLTLTTAATNGQVVTVAYTDPTSGNDTRAIQDLAGNDAASLAAHAVTNVTIASLSLMGAHADLFDTGA</sequence>
<evidence type="ECO:0000313" key="2">
    <source>
        <dbReference type="Proteomes" id="UP000651050"/>
    </source>
</evidence>
<protein>
    <submittedName>
        <fullName evidence="1">Uncharacterized protein</fullName>
    </submittedName>
</protein>
<comment type="caution">
    <text evidence="1">The sequence shown here is derived from an EMBL/GenBank/DDBJ whole genome shotgun (WGS) entry which is preliminary data.</text>
</comment>
<dbReference type="EMBL" id="JADWYS010000001">
    <property type="protein sequence ID" value="MBG9388448.1"/>
    <property type="molecule type" value="Genomic_DNA"/>
</dbReference>
<proteinExistence type="predicted"/>
<dbReference type="Proteomes" id="UP000651050">
    <property type="component" value="Unassembled WGS sequence"/>
</dbReference>
<dbReference type="InterPro" id="IPR011801">
    <property type="entry name" value="Swm_rep_I_cyn"/>
</dbReference>
<dbReference type="NCBIfam" id="TIGR02059">
    <property type="entry name" value="swm_rep_I"/>
    <property type="match status" value="4"/>
</dbReference>
<organism evidence="1 2">
    <name type="scientific">Caenimonas aquaedulcis</name>
    <dbReference type="NCBI Taxonomy" id="2793270"/>
    <lineage>
        <taxon>Bacteria</taxon>
        <taxon>Pseudomonadati</taxon>
        <taxon>Pseudomonadota</taxon>
        <taxon>Betaproteobacteria</taxon>
        <taxon>Burkholderiales</taxon>
        <taxon>Comamonadaceae</taxon>
        <taxon>Caenimonas</taxon>
    </lineage>
</organism>